<dbReference type="AlphaFoldDB" id="Q72FB7"/>
<keyword evidence="3" id="KW-1185">Reference proteome</keyword>
<sequence>MTCVTVAGMAQRMSQSVRKSRPRRPRRPGPPLPPPRLSACLYVRIAPCDVAMFRFLLEAHDNLALFTVLDRHEALLKVVHSPHQERAVRRALTDMCETVPFTVIDFPRPVAAPAS</sequence>
<dbReference type="Proteomes" id="UP000002194">
    <property type="component" value="Chromosome"/>
</dbReference>
<gene>
    <name evidence="2" type="ordered locus">DVU_0297</name>
</gene>
<evidence type="ECO:0000256" key="1">
    <source>
        <dbReference type="SAM" id="MobiDB-lite"/>
    </source>
</evidence>
<proteinExistence type="evidence at protein level"/>
<organism evidence="2 3">
    <name type="scientific">Nitratidesulfovibrio vulgaris (strain ATCC 29579 / DSM 644 / CCUG 34227 / NCIMB 8303 / VKM B-1760 / Hildenborough)</name>
    <name type="common">Desulfovibrio vulgaris</name>
    <dbReference type="NCBI Taxonomy" id="882"/>
    <lineage>
        <taxon>Bacteria</taxon>
        <taxon>Pseudomonadati</taxon>
        <taxon>Thermodesulfobacteriota</taxon>
        <taxon>Desulfovibrionia</taxon>
        <taxon>Desulfovibrionales</taxon>
        <taxon>Desulfovibrionaceae</taxon>
        <taxon>Nitratidesulfovibrio</taxon>
    </lineage>
</organism>
<comment type="interaction">
    <interactant intactId="EBI-10070463">
        <id>Q72FB7</id>
    </interactant>
    <interactant intactId="EBI-10069213">
        <id>Q72DU3</id>
        <label>trmD</label>
    </interactant>
    <organismsDiffer>false</organismsDiffer>
    <experiments>2</experiments>
</comment>
<evidence type="ECO:0008006" key="4">
    <source>
        <dbReference type="Google" id="ProtNLM"/>
    </source>
</evidence>
<dbReference type="EnsemblBacteria" id="AAS94780">
    <property type="protein sequence ID" value="AAS94780"/>
    <property type="gene ID" value="DVU_0297"/>
</dbReference>
<feature type="region of interest" description="Disordered" evidence="1">
    <location>
        <begin position="10"/>
        <end position="35"/>
    </location>
</feature>
<dbReference type="PATRIC" id="fig|882.5.peg.282"/>
<dbReference type="OrthoDB" id="5472144at2"/>
<dbReference type="EMBL" id="AE017285">
    <property type="protein sequence ID" value="AAS94780.1"/>
    <property type="molecule type" value="Genomic_DNA"/>
</dbReference>
<feature type="compositionally biased region" description="Basic residues" evidence="1">
    <location>
        <begin position="18"/>
        <end position="27"/>
    </location>
</feature>
<evidence type="ECO:0000313" key="3">
    <source>
        <dbReference type="Proteomes" id="UP000002194"/>
    </source>
</evidence>
<accession>Q72FB7</accession>
<dbReference type="PaxDb" id="882-DVU_0297"/>
<name>Q72FB7_NITV2</name>
<dbReference type="InterPro" id="IPR032587">
    <property type="entry name" value="DUF4911"/>
</dbReference>
<protein>
    <recommendedName>
        <fullName evidence="4">DUF4911 domain-containing protein</fullName>
    </recommendedName>
</protein>
<dbReference type="HOGENOM" id="CLU_165362_0_0_7"/>
<dbReference type="eggNOG" id="ENOG502ZP0Y">
    <property type="taxonomic scope" value="Bacteria"/>
</dbReference>
<evidence type="ECO:0000313" key="2">
    <source>
        <dbReference type="EMBL" id="AAS94780.1"/>
    </source>
</evidence>
<dbReference type="IntAct" id="Q72FB7">
    <property type="interactions" value="1"/>
</dbReference>
<reference evidence="2 3" key="1">
    <citation type="journal article" date="2004" name="Nat. Biotechnol.">
        <title>The genome sequence of the anaerobic, sulfate-reducing bacterium Desulfovibrio vulgaris Hildenborough.</title>
        <authorList>
            <person name="Heidelberg J.F."/>
            <person name="Seshadri R."/>
            <person name="Haveman S.A."/>
            <person name="Hemme C.L."/>
            <person name="Paulsen I.T."/>
            <person name="Kolonay J.F."/>
            <person name="Eisen J.A."/>
            <person name="Ward N."/>
            <person name="Methe B."/>
            <person name="Brinkac L.M."/>
            <person name="Daugherty S.C."/>
            <person name="Deboy R.T."/>
            <person name="Dodson R.J."/>
            <person name="Durkin A.S."/>
            <person name="Madupu R."/>
            <person name="Nelson W.C."/>
            <person name="Sullivan S.A."/>
            <person name="Fouts D."/>
            <person name="Haft D.H."/>
            <person name="Selengut J."/>
            <person name="Peterson J.D."/>
            <person name="Davidsen T.M."/>
            <person name="Zafar N."/>
            <person name="Zhou L."/>
            <person name="Radune D."/>
            <person name="Dimitrov G."/>
            <person name="Hance M."/>
            <person name="Tran K."/>
            <person name="Khouri H."/>
            <person name="Gill J."/>
            <person name="Utterback T.R."/>
            <person name="Feldblyum T.V."/>
            <person name="Wall J.D."/>
            <person name="Voordouw G."/>
            <person name="Fraser C.M."/>
        </authorList>
    </citation>
    <scope>NUCLEOTIDE SEQUENCE [LARGE SCALE GENOMIC DNA]</scope>
    <source>
        <strain evidence="3">ATCC 29579 / DSM 644 / NCIMB 8303 / VKM B-1760 / Hildenborough</strain>
    </source>
</reference>
<dbReference type="KEGG" id="dvu:DVU_0297"/>
<dbReference type="Pfam" id="PF16256">
    <property type="entry name" value="DUF4911"/>
    <property type="match status" value="1"/>
</dbReference>